<keyword evidence="4" id="KW-0560">Oxidoreductase</keyword>
<dbReference type="PANTHER" id="PTHR47178">
    <property type="entry name" value="MONOOXYGENASE, FAD-BINDING"/>
    <property type="match status" value="1"/>
</dbReference>
<dbReference type="PRINTS" id="PR00420">
    <property type="entry name" value="RNGMNOXGNASE"/>
</dbReference>
<dbReference type="GO" id="GO:0071949">
    <property type="term" value="F:FAD binding"/>
    <property type="evidence" value="ECO:0007669"/>
    <property type="project" value="InterPro"/>
</dbReference>
<sequence>MSTATNPPILIIGAGLTGLILSHALRHISIPHLIYDAESPTTHRTRLREWNMAVHWSIPLLQELLPKELFDRFVAESAVDPSLDPTKAPFNGARIFDGYEGGCLKELEEEGGVVRVSRRKMRGWLLEGVDVKFDHKLESITYNDDDTVTAHFTNNTSSTGRLLVGADGPRSIIRSLLFDNSPSALTAPMSNSISISSVFSYPTPELNKQIRDSTHPTFSMMVHPEIFLFISMQDVPDPNDPATWVFYFFACWRGEPPSSTPTSEELRDLIVAKSKDLHEPYRSVIAHLPPDAVFTPLTLATWTAEPWPTHGGRITLAGDAAHPMLPFRGQGLNNAIQDVANLVAGLEMVEQGELGLGDMVEGYSGEVARRGAEATSMSVKSAEMTMEYWSFKESPMMKMGMRKL</sequence>
<comment type="cofactor">
    <cofactor evidence="1">
        <name>FAD</name>
        <dbReference type="ChEBI" id="CHEBI:57692"/>
    </cofactor>
</comment>
<organism evidence="7 8">
    <name type="scientific">Zymoseptoria tritici (strain ST99CH_3D7)</name>
    <dbReference type="NCBI Taxonomy" id="1276538"/>
    <lineage>
        <taxon>Eukaryota</taxon>
        <taxon>Fungi</taxon>
        <taxon>Dikarya</taxon>
        <taxon>Ascomycota</taxon>
        <taxon>Pezizomycotina</taxon>
        <taxon>Dothideomycetes</taxon>
        <taxon>Dothideomycetidae</taxon>
        <taxon>Mycosphaerellales</taxon>
        <taxon>Mycosphaerellaceae</taxon>
        <taxon>Zymoseptoria</taxon>
    </lineage>
</organism>
<feature type="domain" description="FAD-binding" evidence="6">
    <location>
        <begin position="127"/>
        <end position="374"/>
    </location>
</feature>
<protein>
    <recommendedName>
        <fullName evidence="6">FAD-binding domain-containing protein</fullName>
    </recommendedName>
</protein>
<reference evidence="7 8" key="1">
    <citation type="submission" date="2016-06" db="EMBL/GenBank/DDBJ databases">
        <authorList>
            <person name="Kjaerup R.B."/>
            <person name="Dalgaard T.S."/>
            <person name="Juul-Madsen H.R."/>
        </authorList>
    </citation>
    <scope>NUCLEOTIDE SEQUENCE [LARGE SCALE GENOMIC DNA]</scope>
</reference>
<dbReference type="AlphaFoldDB" id="A0A1X7S3M6"/>
<evidence type="ECO:0000256" key="5">
    <source>
        <dbReference type="ARBA" id="ARBA00023033"/>
    </source>
</evidence>
<dbReference type="STRING" id="1276538.A0A1X7S3M6"/>
<keyword evidence="5" id="KW-0503">Monooxygenase</keyword>
<evidence type="ECO:0000256" key="1">
    <source>
        <dbReference type="ARBA" id="ARBA00001974"/>
    </source>
</evidence>
<evidence type="ECO:0000256" key="3">
    <source>
        <dbReference type="ARBA" id="ARBA00022827"/>
    </source>
</evidence>
<dbReference type="EMBL" id="LT853700">
    <property type="protein sequence ID" value="SMQ54031.1"/>
    <property type="molecule type" value="Genomic_DNA"/>
</dbReference>
<evidence type="ECO:0000259" key="6">
    <source>
        <dbReference type="Pfam" id="PF01494"/>
    </source>
</evidence>
<evidence type="ECO:0000313" key="7">
    <source>
        <dbReference type="EMBL" id="SMQ54031.1"/>
    </source>
</evidence>
<dbReference type="SUPFAM" id="SSF51905">
    <property type="entry name" value="FAD/NAD(P)-binding domain"/>
    <property type="match status" value="1"/>
</dbReference>
<dbReference type="Gene3D" id="3.50.50.60">
    <property type="entry name" value="FAD/NAD(P)-binding domain"/>
    <property type="match status" value="1"/>
</dbReference>
<keyword evidence="3" id="KW-0274">FAD</keyword>
<gene>
    <name evidence="7" type="ORF">ZT3D7_G9185</name>
</gene>
<evidence type="ECO:0000256" key="2">
    <source>
        <dbReference type="ARBA" id="ARBA00022630"/>
    </source>
</evidence>
<dbReference type="Pfam" id="PF01494">
    <property type="entry name" value="FAD_binding_3"/>
    <property type="match status" value="1"/>
</dbReference>
<accession>A0A1X7S3M6</accession>
<dbReference type="InterPro" id="IPR036188">
    <property type="entry name" value="FAD/NAD-bd_sf"/>
</dbReference>
<keyword evidence="8" id="KW-1185">Reference proteome</keyword>
<dbReference type="Proteomes" id="UP000215127">
    <property type="component" value="Chromosome 9"/>
</dbReference>
<name>A0A1X7S3M6_ZYMT9</name>
<dbReference type="PANTHER" id="PTHR47178:SF3">
    <property type="entry name" value="FAD-BINDING DOMAIN-CONTAINING PROTEIN"/>
    <property type="match status" value="1"/>
</dbReference>
<dbReference type="InterPro" id="IPR002938">
    <property type="entry name" value="FAD-bd"/>
</dbReference>
<dbReference type="GO" id="GO:0004497">
    <property type="term" value="F:monooxygenase activity"/>
    <property type="evidence" value="ECO:0007669"/>
    <property type="project" value="UniProtKB-KW"/>
</dbReference>
<evidence type="ECO:0000256" key="4">
    <source>
        <dbReference type="ARBA" id="ARBA00023002"/>
    </source>
</evidence>
<keyword evidence="2" id="KW-0285">Flavoprotein</keyword>
<proteinExistence type="predicted"/>
<evidence type="ECO:0000313" key="8">
    <source>
        <dbReference type="Proteomes" id="UP000215127"/>
    </source>
</evidence>